<reference evidence="1" key="1">
    <citation type="submission" date="2017-05" db="UniProtKB">
        <authorList>
            <consortium name="EnsemblMetazoa"/>
        </authorList>
    </citation>
    <scope>IDENTIFICATION</scope>
</reference>
<organism evidence="1">
    <name type="scientific">Amphimedon queenslandica</name>
    <name type="common">Sponge</name>
    <dbReference type="NCBI Taxonomy" id="400682"/>
    <lineage>
        <taxon>Eukaryota</taxon>
        <taxon>Metazoa</taxon>
        <taxon>Porifera</taxon>
        <taxon>Demospongiae</taxon>
        <taxon>Heteroscleromorpha</taxon>
        <taxon>Haplosclerida</taxon>
        <taxon>Niphatidae</taxon>
        <taxon>Amphimedon</taxon>
    </lineage>
</organism>
<proteinExistence type="predicted"/>
<evidence type="ECO:0000313" key="1">
    <source>
        <dbReference type="EnsemblMetazoa" id="Aqu2.1.07484_001"/>
    </source>
</evidence>
<name>A0A1X7SZ80_AMPQE</name>
<accession>A0A1X7SZ80</accession>
<dbReference type="EnsemblMetazoa" id="Aqu2.1.07484_001">
    <property type="protein sequence ID" value="Aqu2.1.07484_001"/>
    <property type="gene ID" value="Aqu2.1.07484"/>
</dbReference>
<dbReference type="InParanoid" id="A0A1X7SZ80"/>
<dbReference type="AlphaFoldDB" id="A0A1X7SZ80"/>
<sequence>LAFSPSYVSPLVSYCFFGLSYCF</sequence>
<protein>
    <submittedName>
        <fullName evidence="1">Uncharacterized protein</fullName>
    </submittedName>
</protein>